<dbReference type="SUPFAM" id="SSF52540">
    <property type="entry name" value="P-loop containing nucleoside triphosphate hydrolases"/>
    <property type="match status" value="1"/>
</dbReference>
<gene>
    <name evidence="5" type="ORF">V8P97_01945</name>
</gene>
<accession>A0ABU8ZLW4</accession>
<dbReference type="InterPro" id="IPR017871">
    <property type="entry name" value="ABC_transporter-like_CS"/>
</dbReference>
<evidence type="ECO:0000256" key="2">
    <source>
        <dbReference type="ARBA" id="ARBA00022741"/>
    </source>
</evidence>
<evidence type="ECO:0000256" key="3">
    <source>
        <dbReference type="ARBA" id="ARBA00022840"/>
    </source>
</evidence>
<evidence type="ECO:0000313" key="5">
    <source>
        <dbReference type="EMBL" id="MEK0306236.1"/>
    </source>
</evidence>
<name>A0ABU8ZLW4_9BIFI</name>
<evidence type="ECO:0000313" key="6">
    <source>
        <dbReference type="Proteomes" id="UP001373159"/>
    </source>
</evidence>
<evidence type="ECO:0000259" key="4">
    <source>
        <dbReference type="PROSITE" id="PS50893"/>
    </source>
</evidence>
<dbReference type="GO" id="GO:0005524">
    <property type="term" value="F:ATP binding"/>
    <property type="evidence" value="ECO:0007669"/>
    <property type="project" value="UniProtKB-KW"/>
</dbReference>
<sequence>MTKTGIQQGPMVLVSDLGHRFTGTGMLYQHVAFTVAAGQTLAVTGPSGSGKSTLLSLVAGWDRPTCGRVDLQQGARVCWVFQNPYGPNRRTVLDIAAFPLVAQEEPRPQAEEEARGVLDQFGLLGRARAHFADLSGGEAQRLMLVRAICSRPDILLVDEPTAQLDMRSARQVADSLRLLAGRGMAVIIATHDPAVAQVCDLTLDLEDYLPEGGTGDEAG</sequence>
<reference evidence="5 6" key="1">
    <citation type="submission" date="2024-02" db="EMBL/GenBank/DDBJ databases">
        <title>Bifidobacterium honeyensis sp. nov., isolated from the comb honey.</title>
        <authorList>
            <person name="Liu W."/>
            <person name="Li Y."/>
        </authorList>
    </citation>
    <scope>NUCLEOTIDE SEQUENCE [LARGE SCALE GENOMIC DNA]</scope>
    <source>
        <strain evidence="5 6">IMAU50988</strain>
    </source>
</reference>
<dbReference type="InterPro" id="IPR050166">
    <property type="entry name" value="ABC_transporter_ATP-bind"/>
</dbReference>
<keyword evidence="1" id="KW-0813">Transport</keyword>
<dbReference type="Pfam" id="PF00005">
    <property type="entry name" value="ABC_tran"/>
    <property type="match status" value="1"/>
</dbReference>
<dbReference type="InterPro" id="IPR003593">
    <property type="entry name" value="AAA+_ATPase"/>
</dbReference>
<dbReference type="PANTHER" id="PTHR42788:SF13">
    <property type="entry name" value="ALIPHATIC SULFONATES IMPORT ATP-BINDING PROTEIN SSUB"/>
    <property type="match status" value="1"/>
</dbReference>
<comment type="caution">
    <text evidence="5">The sequence shown here is derived from an EMBL/GenBank/DDBJ whole genome shotgun (WGS) entry which is preliminary data.</text>
</comment>
<dbReference type="Gene3D" id="3.40.50.300">
    <property type="entry name" value="P-loop containing nucleotide triphosphate hydrolases"/>
    <property type="match status" value="1"/>
</dbReference>
<dbReference type="EMBL" id="JBANBB010000001">
    <property type="protein sequence ID" value="MEK0306236.1"/>
    <property type="molecule type" value="Genomic_DNA"/>
</dbReference>
<dbReference type="PROSITE" id="PS50893">
    <property type="entry name" value="ABC_TRANSPORTER_2"/>
    <property type="match status" value="1"/>
</dbReference>
<dbReference type="PANTHER" id="PTHR42788">
    <property type="entry name" value="TAURINE IMPORT ATP-BINDING PROTEIN-RELATED"/>
    <property type="match status" value="1"/>
</dbReference>
<feature type="domain" description="ABC transporter" evidence="4">
    <location>
        <begin position="12"/>
        <end position="218"/>
    </location>
</feature>
<organism evidence="5 6">
    <name type="scientific">Bifidobacterium favimelis</name>
    <dbReference type="NCBI Taxonomy" id="3122979"/>
    <lineage>
        <taxon>Bacteria</taxon>
        <taxon>Bacillati</taxon>
        <taxon>Actinomycetota</taxon>
        <taxon>Actinomycetes</taxon>
        <taxon>Bifidobacteriales</taxon>
        <taxon>Bifidobacteriaceae</taxon>
        <taxon>Bifidobacterium</taxon>
    </lineage>
</organism>
<dbReference type="Proteomes" id="UP001373159">
    <property type="component" value="Unassembled WGS sequence"/>
</dbReference>
<dbReference type="PROSITE" id="PS00211">
    <property type="entry name" value="ABC_TRANSPORTER_1"/>
    <property type="match status" value="1"/>
</dbReference>
<dbReference type="InterPro" id="IPR003439">
    <property type="entry name" value="ABC_transporter-like_ATP-bd"/>
</dbReference>
<keyword evidence="6" id="KW-1185">Reference proteome</keyword>
<evidence type="ECO:0000256" key="1">
    <source>
        <dbReference type="ARBA" id="ARBA00022448"/>
    </source>
</evidence>
<protein>
    <submittedName>
        <fullName evidence="5">ABC transporter ATP-binding protein</fullName>
    </submittedName>
</protein>
<keyword evidence="3 5" id="KW-0067">ATP-binding</keyword>
<dbReference type="RefSeq" id="WP_340468756.1">
    <property type="nucleotide sequence ID" value="NZ_JBANBB010000001.1"/>
</dbReference>
<keyword evidence="2" id="KW-0547">Nucleotide-binding</keyword>
<dbReference type="InterPro" id="IPR027417">
    <property type="entry name" value="P-loop_NTPase"/>
</dbReference>
<proteinExistence type="predicted"/>
<dbReference type="SMART" id="SM00382">
    <property type="entry name" value="AAA"/>
    <property type="match status" value="1"/>
</dbReference>